<evidence type="ECO:0000256" key="1">
    <source>
        <dbReference type="SAM" id="SignalP"/>
    </source>
</evidence>
<organism evidence="2">
    <name type="scientific">Alexandrium catenella</name>
    <name type="common">Red tide dinoflagellate</name>
    <name type="synonym">Gonyaulax catenella</name>
    <dbReference type="NCBI Taxonomy" id="2925"/>
    <lineage>
        <taxon>Eukaryota</taxon>
        <taxon>Sar</taxon>
        <taxon>Alveolata</taxon>
        <taxon>Dinophyceae</taxon>
        <taxon>Gonyaulacales</taxon>
        <taxon>Pyrocystaceae</taxon>
        <taxon>Alexandrium</taxon>
    </lineage>
</organism>
<gene>
    <name evidence="2" type="ORF">ACAT0790_LOCUS60968</name>
</gene>
<sequence length="287" mass="31809">MLARQCRRACGLLAVAALADALRLSDDSEEGVCECINWAKVYGTDLTQCGDGLELLGLALYPSRAFADAAKAYTAECSPSLNESNLESLQRSITSSGPCGAARLRSMDNEDCNNILVLDHETYRLNRVDDSAFYPHQNHNRCIKAAPFALPRSPRHHDSWCYVSSKCKSLNGGVSVNENVSAKLCTWGTDRDMAELDIPAICGLQDTIRPKAKGLGGCLLGIYKAFDRGASTWEKQLKLVPGLKDPRRRPNYWKAENSEMAVVQRGERRWKVEYDWHAETCMDGCDP</sequence>
<reference evidence="2" key="1">
    <citation type="submission" date="2021-01" db="EMBL/GenBank/DDBJ databases">
        <authorList>
            <person name="Corre E."/>
            <person name="Pelletier E."/>
            <person name="Niang G."/>
            <person name="Scheremetjew M."/>
            <person name="Finn R."/>
            <person name="Kale V."/>
            <person name="Holt S."/>
            <person name="Cochrane G."/>
            <person name="Meng A."/>
            <person name="Brown T."/>
            <person name="Cohen L."/>
        </authorList>
    </citation>
    <scope>NUCLEOTIDE SEQUENCE</scope>
    <source>
        <strain evidence="2">OF101</strain>
    </source>
</reference>
<evidence type="ECO:0000313" key="2">
    <source>
        <dbReference type="EMBL" id="CAD9184196.1"/>
    </source>
</evidence>
<feature type="chain" id="PRO_5030833581" evidence="1">
    <location>
        <begin position="22"/>
        <end position="287"/>
    </location>
</feature>
<name>A0A7S1S458_ALECA</name>
<dbReference type="AlphaFoldDB" id="A0A7S1S458"/>
<proteinExistence type="predicted"/>
<dbReference type="EMBL" id="HBGE01102301">
    <property type="protein sequence ID" value="CAD9184196.1"/>
    <property type="molecule type" value="Transcribed_RNA"/>
</dbReference>
<keyword evidence="1" id="KW-0732">Signal</keyword>
<protein>
    <submittedName>
        <fullName evidence="2">Uncharacterized protein</fullName>
    </submittedName>
</protein>
<feature type="signal peptide" evidence="1">
    <location>
        <begin position="1"/>
        <end position="21"/>
    </location>
</feature>
<accession>A0A7S1S458</accession>